<accession>A0A432WWZ7</accession>
<dbReference type="InterPro" id="IPR046342">
    <property type="entry name" value="CBS_dom_sf"/>
</dbReference>
<protein>
    <recommendedName>
        <fullName evidence="3">CBS domain-containing protein</fullName>
    </recommendedName>
</protein>
<evidence type="ECO:0000313" key="1">
    <source>
        <dbReference type="EMBL" id="RUO38308.1"/>
    </source>
</evidence>
<dbReference type="EMBL" id="PIPP01000001">
    <property type="protein sequence ID" value="RUO38308.1"/>
    <property type="molecule type" value="Genomic_DNA"/>
</dbReference>
<name>A0A432WWZ7_9GAMM</name>
<dbReference type="Proteomes" id="UP000286934">
    <property type="component" value="Unassembled WGS sequence"/>
</dbReference>
<organism evidence="1 2">
    <name type="scientific">Aliidiomarina shirensis</name>
    <dbReference type="NCBI Taxonomy" id="1048642"/>
    <lineage>
        <taxon>Bacteria</taxon>
        <taxon>Pseudomonadati</taxon>
        <taxon>Pseudomonadota</taxon>
        <taxon>Gammaproteobacteria</taxon>
        <taxon>Alteromonadales</taxon>
        <taxon>Idiomarinaceae</taxon>
        <taxon>Aliidiomarina</taxon>
    </lineage>
</organism>
<keyword evidence="2" id="KW-1185">Reference proteome</keyword>
<evidence type="ECO:0008006" key="3">
    <source>
        <dbReference type="Google" id="ProtNLM"/>
    </source>
</evidence>
<dbReference type="AlphaFoldDB" id="A0A432WWZ7"/>
<evidence type="ECO:0000313" key="2">
    <source>
        <dbReference type="Proteomes" id="UP000286934"/>
    </source>
</evidence>
<comment type="caution">
    <text evidence="1">The sequence shown here is derived from an EMBL/GenBank/DDBJ whole genome shotgun (WGS) entry which is preliminary data.</text>
</comment>
<gene>
    <name evidence="1" type="ORF">CWE13_01285</name>
</gene>
<proteinExistence type="predicted"/>
<reference evidence="2" key="1">
    <citation type="journal article" date="2018" name="Front. Microbiol.">
        <title>Genome-Based Analysis Reveals the Taxonomy and Diversity of the Family Idiomarinaceae.</title>
        <authorList>
            <person name="Liu Y."/>
            <person name="Lai Q."/>
            <person name="Shao Z."/>
        </authorList>
    </citation>
    <scope>NUCLEOTIDE SEQUENCE [LARGE SCALE GENOMIC DNA]</scope>
    <source>
        <strain evidence="2">AIS</strain>
    </source>
</reference>
<dbReference type="Gene3D" id="3.10.580.10">
    <property type="entry name" value="CBS-domain"/>
    <property type="match status" value="1"/>
</dbReference>
<dbReference type="SUPFAM" id="SSF54631">
    <property type="entry name" value="CBS-domain pair"/>
    <property type="match status" value="1"/>
</dbReference>
<sequence>MSSYTALSFSALPIVKNKSAKHAGPQFLQRKLSWNESALNVLIDFSFQRPLEINQTLELDRAEALLEATKARYACVMNSDNELVGILPKQELYGRTAINMARDLRIPHGDVSIDYLMIPIAKLPLVSRQQLQQAKIGDVVATLHRSGQDYLLVHDDNEIIGIVPALRIVELTGESVQIPHHANSFVEIMNAVRHRDAIE</sequence>
<dbReference type="OrthoDB" id="6238083at2"/>
<dbReference type="RefSeq" id="WP_126805530.1">
    <property type="nucleotide sequence ID" value="NZ_PIPP01000001.1"/>
</dbReference>